<dbReference type="PROSITE" id="PS51257">
    <property type="entry name" value="PROKAR_LIPOPROTEIN"/>
    <property type="match status" value="1"/>
</dbReference>
<dbReference type="Proteomes" id="UP000243588">
    <property type="component" value="Unassembled WGS sequence"/>
</dbReference>
<protein>
    <submittedName>
        <fullName evidence="2">Uncharacterized protein</fullName>
    </submittedName>
</protein>
<accession>A0A1G8D2Z6</accession>
<proteinExistence type="predicted"/>
<gene>
    <name evidence="2" type="ORF">SAMN05421818_105116</name>
</gene>
<sequence>MKKLILAGVLLCIGSIAFVACEKDDICAETEPTTPSFRVEFYNYEDQDIPRNERVEAFVAGREKEVIVNSGNKLTLPLRLDQPETAWILKSTQKVNNENVVLYDTLTFKYKITTKYLNKACGYVSTFSLSQDGTSPQLNGDATSTTGNWIKQYITETNEIVNEDEAHFKIFY</sequence>
<name>A0A1G8D2Z6_9FLAO</name>
<evidence type="ECO:0000256" key="1">
    <source>
        <dbReference type="SAM" id="SignalP"/>
    </source>
</evidence>
<evidence type="ECO:0000313" key="3">
    <source>
        <dbReference type="Proteomes" id="UP000243588"/>
    </source>
</evidence>
<dbReference type="AlphaFoldDB" id="A0A1G8D2Z6"/>
<evidence type="ECO:0000313" key="2">
    <source>
        <dbReference type="EMBL" id="SDH51540.1"/>
    </source>
</evidence>
<reference evidence="3" key="1">
    <citation type="submission" date="2016-10" db="EMBL/GenBank/DDBJ databases">
        <authorList>
            <person name="Varghese N."/>
            <person name="Submissions S."/>
        </authorList>
    </citation>
    <scope>NUCLEOTIDE SEQUENCE [LARGE SCALE GENOMIC DNA]</scope>
    <source>
        <strain evidence="3">DSM 23313</strain>
    </source>
</reference>
<feature type="signal peptide" evidence="1">
    <location>
        <begin position="1"/>
        <end position="19"/>
    </location>
</feature>
<dbReference type="RefSeq" id="WP_090406714.1">
    <property type="nucleotide sequence ID" value="NZ_FNDQ01000005.1"/>
</dbReference>
<dbReference type="Pfam" id="PF20050">
    <property type="entry name" value="DUF6452"/>
    <property type="match status" value="1"/>
</dbReference>
<dbReference type="InterPro" id="IPR045607">
    <property type="entry name" value="DUF6452"/>
</dbReference>
<organism evidence="2 3">
    <name type="scientific">Myroides phaeus</name>
    <dbReference type="NCBI Taxonomy" id="702745"/>
    <lineage>
        <taxon>Bacteria</taxon>
        <taxon>Pseudomonadati</taxon>
        <taxon>Bacteroidota</taxon>
        <taxon>Flavobacteriia</taxon>
        <taxon>Flavobacteriales</taxon>
        <taxon>Flavobacteriaceae</taxon>
        <taxon>Myroides</taxon>
    </lineage>
</organism>
<keyword evidence="1" id="KW-0732">Signal</keyword>
<keyword evidence="3" id="KW-1185">Reference proteome</keyword>
<dbReference type="STRING" id="702745.SAMN05421818_105116"/>
<feature type="chain" id="PRO_5017328458" evidence="1">
    <location>
        <begin position="20"/>
        <end position="172"/>
    </location>
</feature>
<dbReference type="EMBL" id="FNDQ01000005">
    <property type="protein sequence ID" value="SDH51540.1"/>
    <property type="molecule type" value="Genomic_DNA"/>
</dbReference>